<accession>A0A919JKW6</accession>
<dbReference type="AlphaFoldDB" id="A0A919JKW6"/>
<name>A0A919JKW6_9ACTN</name>
<dbReference type="Gene3D" id="3.40.430.10">
    <property type="entry name" value="Dihydrofolate Reductase, subunit A"/>
    <property type="match status" value="1"/>
</dbReference>
<evidence type="ECO:0000313" key="2">
    <source>
        <dbReference type="EMBL" id="GIE48669.1"/>
    </source>
</evidence>
<proteinExistence type="predicted"/>
<dbReference type="SUPFAM" id="SSF53597">
    <property type="entry name" value="Dihydrofolate reductase-like"/>
    <property type="match status" value="1"/>
</dbReference>
<sequence length="185" mass="19862">MSPTISAELFASADLVVGEPDQWHFPWVDAELLAEVERDVTTATALMLGRTTYQTFAGSWPHRGDDVPLAKTFNTMPKIVVSDTLTEATWSPTTILRTGGDLAGAVAGLTSAGHGRITIAGSVTLVESLIEAGRLDELRLLVHPVIIGGRRRLFAGTPIRGRRMRLAGSAAHANGVQLLVYRFDS</sequence>
<dbReference type="GO" id="GO:0008703">
    <property type="term" value="F:5-amino-6-(5-phosphoribosylamino)uracil reductase activity"/>
    <property type="evidence" value="ECO:0007669"/>
    <property type="project" value="InterPro"/>
</dbReference>
<feature type="domain" description="Bacterial bifunctional deaminase-reductase C-terminal" evidence="1">
    <location>
        <begin position="3"/>
        <end position="178"/>
    </location>
</feature>
<reference evidence="2" key="1">
    <citation type="submission" date="2021-01" db="EMBL/GenBank/DDBJ databases">
        <title>Whole genome shotgun sequence of Actinoplanes nipponensis NBRC 14063.</title>
        <authorList>
            <person name="Komaki H."/>
            <person name="Tamura T."/>
        </authorList>
    </citation>
    <scope>NUCLEOTIDE SEQUENCE</scope>
    <source>
        <strain evidence="2">NBRC 14063</strain>
    </source>
</reference>
<organism evidence="2 3">
    <name type="scientific">Actinoplanes nipponensis</name>
    <dbReference type="NCBI Taxonomy" id="135950"/>
    <lineage>
        <taxon>Bacteria</taxon>
        <taxon>Bacillati</taxon>
        <taxon>Actinomycetota</taxon>
        <taxon>Actinomycetes</taxon>
        <taxon>Micromonosporales</taxon>
        <taxon>Micromonosporaceae</taxon>
        <taxon>Actinoplanes</taxon>
    </lineage>
</organism>
<dbReference type="Pfam" id="PF01872">
    <property type="entry name" value="RibD_C"/>
    <property type="match status" value="1"/>
</dbReference>
<protein>
    <submittedName>
        <fullName evidence="2">Deaminase</fullName>
    </submittedName>
</protein>
<dbReference type="RefSeq" id="WP_203767448.1">
    <property type="nucleotide sequence ID" value="NZ_BAAAYJ010000030.1"/>
</dbReference>
<dbReference type="Proteomes" id="UP000647172">
    <property type="component" value="Unassembled WGS sequence"/>
</dbReference>
<evidence type="ECO:0000259" key="1">
    <source>
        <dbReference type="Pfam" id="PF01872"/>
    </source>
</evidence>
<dbReference type="InterPro" id="IPR002734">
    <property type="entry name" value="RibDG_C"/>
</dbReference>
<evidence type="ECO:0000313" key="3">
    <source>
        <dbReference type="Proteomes" id="UP000647172"/>
    </source>
</evidence>
<dbReference type="EMBL" id="BOMQ01000026">
    <property type="protein sequence ID" value="GIE48669.1"/>
    <property type="molecule type" value="Genomic_DNA"/>
</dbReference>
<dbReference type="InterPro" id="IPR024072">
    <property type="entry name" value="DHFR-like_dom_sf"/>
</dbReference>
<gene>
    <name evidence="2" type="ORF">Ani05nite_22030</name>
</gene>
<keyword evidence="3" id="KW-1185">Reference proteome</keyword>
<comment type="caution">
    <text evidence="2">The sequence shown here is derived from an EMBL/GenBank/DDBJ whole genome shotgun (WGS) entry which is preliminary data.</text>
</comment>
<dbReference type="GO" id="GO:0009231">
    <property type="term" value="P:riboflavin biosynthetic process"/>
    <property type="evidence" value="ECO:0007669"/>
    <property type="project" value="InterPro"/>
</dbReference>